<reference evidence="5 6" key="1">
    <citation type="submission" date="2020-07" db="EMBL/GenBank/DDBJ databases">
        <title>Exploring microbial biodiversity for novel pathways involved in the catabolism of aromatic compounds derived from lignin.</title>
        <authorList>
            <person name="Elkins J."/>
        </authorList>
    </citation>
    <scope>NUCLEOTIDE SEQUENCE [LARGE SCALE GENOMIC DNA]</scope>
    <source>
        <strain evidence="3 6">H2C3B</strain>
        <strain evidence="4 5">H2C3C</strain>
    </source>
</reference>
<dbReference type="RefSeq" id="WP_373565355.1">
    <property type="nucleotide sequence ID" value="NZ_JACCAS010000002.1"/>
</dbReference>
<protein>
    <submittedName>
        <fullName evidence="3">Transcriptional regulator with XRE-family HTH domain</fullName>
    </submittedName>
</protein>
<organism evidence="3 6">
    <name type="scientific">Paraburkholderia bryophila</name>
    <dbReference type="NCBI Taxonomy" id="420952"/>
    <lineage>
        <taxon>Bacteria</taxon>
        <taxon>Pseudomonadati</taxon>
        <taxon>Pseudomonadota</taxon>
        <taxon>Betaproteobacteria</taxon>
        <taxon>Burkholderiales</taxon>
        <taxon>Burkholderiaceae</taxon>
        <taxon>Paraburkholderia</taxon>
    </lineage>
</organism>
<dbReference type="EMBL" id="JACCAS010000002">
    <property type="protein sequence ID" value="NYH25506.1"/>
    <property type="molecule type" value="Genomic_DNA"/>
</dbReference>
<evidence type="ECO:0000256" key="1">
    <source>
        <dbReference type="SAM" id="MobiDB-lite"/>
    </source>
</evidence>
<gene>
    <name evidence="4" type="ORF">GGD40_005077</name>
    <name evidence="3" type="ORF">GGD41_003286</name>
</gene>
<keyword evidence="5" id="KW-1185">Reference proteome</keyword>
<evidence type="ECO:0000313" key="6">
    <source>
        <dbReference type="Proteomes" id="UP000572540"/>
    </source>
</evidence>
<dbReference type="SUPFAM" id="SSF47413">
    <property type="entry name" value="lambda repressor-like DNA-binding domains"/>
    <property type="match status" value="1"/>
</dbReference>
<feature type="region of interest" description="Disordered" evidence="1">
    <location>
        <begin position="74"/>
        <end position="96"/>
    </location>
</feature>
<dbReference type="Gene3D" id="1.10.260.40">
    <property type="entry name" value="lambda repressor-like DNA-binding domains"/>
    <property type="match status" value="1"/>
</dbReference>
<dbReference type="InterPro" id="IPR010982">
    <property type="entry name" value="Lambda_DNA-bd_dom_sf"/>
</dbReference>
<evidence type="ECO:0000313" key="5">
    <source>
        <dbReference type="Proteomes" id="UP000540929"/>
    </source>
</evidence>
<evidence type="ECO:0000313" key="4">
    <source>
        <dbReference type="EMBL" id="NYH25506.1"/>
    </source>
</evidence>
<name>A0A7Y9W9N1_9BURK</name>
<dbReference type="AlphaFoldDB" id="A0A7Y9W9N1"/>
<comment type="caution">
    <text evidence="3">The sequence shown here is derived from an EMBL/GenBank/DDBJ whole genome shotgun (WGS) entry which is preliminary data.</text>
</comment>
<evidence type="ECO:0000313" key="3">
    <source>
        <dbReference type="EMBL" id="NYH16058.1"/>
    </source>
</evidence>
<dbReference type="EMBL" id="JACCAU010000001">
    <property type="protein sequence ID" value="NYH16058.1"/>
    <property type="molecule type" value="Genomic_DNA"/>
</dbReference>
<sequence>MLDLGTLGELVRHRRLALALRIDDAAHACGVAANVLSRLENGNSVGVDRLLLVLSGLGLAMLITGKEQALRYMPEQSGDDSLPTSVGLDNDKGHKP</sequence>
<dbReference type="CDD" id="cd00093">
    <property type="entry name" value="HTH_XRE"/>
    <property type="match status" value="1"/>
</dbReference>
<accession>A0A7Y9W9N1</accession>
<dbReference type="SMART" id="SM00530">
    <property type="entry name" value="HTH_XRE"/>
    <property type="match status" value="1"/>
</dbReference>
<dbReference type="Proteomes" id="UP000572540">
    <property type="component" value="Unassembled WGS sequence"/>
</dbReference>
<dbReference type="Proteomes" id="UP000540929">
    <property type="component" value="Unassembled WGS sequence"/>
</dbReference>
<feature type="domain" description="HTH cro/C1-type" evidence="2">
    <location>
        <begin position="10"/>
        <end position="64"/>
    </location>
</feature>
<evidence type="ECO:0000259" key="2">
    <source>
        <dbReference type="SMART" id="SM00530"/>
    </source>
</evidence>
<proteinExistence type="predicted"/>
<dbReference type="InterPro" id="IPR001387">
    <property type="entry name" value="Cro/C1-type_HTH"/>
</dbReference>
<dbReference type="GO" id="GO:0003677">
    <property type="term" value="F:DNA binding"/>
    <property type="evidence" value="ECO:0007669"/>
    <property type="project" value="InterPro"/>
</dbReference>